<dbReference type="PANTHER" id="PTHR38481:SF1">
    <property type="entry name" value="HYALURONATE LYASE"/>
    <property type="match status" value="1"/>
</dbReference>
<dbReference type="Gene3D" id="1.50.10.100">
    <property type="entry name" value="Chondroitin AC/alginate lyase"/>
    <property type="match status" value="1"/>
</dbReference>
<protein>
    <recommendedName>
        <fullName evidence="11">Hyaluronate lyase</fullName>
    </recommendedName>
</protein>
<evidence type="ECO:0000259" key="8">
    <source>
        <dbReference type="Pfam" id="PF13205"/>
    </source>
</evidence>
<name>A0ABU1NXQ2_9BACL</name>
<keyword evidence="2 4" id="KW-0732">Signal</keyword>
<reference evidence="9 10" key="1">
    <citation type="submission" date="2023-07" db="EMBL/GenBank/DDBJ databases">
        <title>Sorghum-associated microbial communities from plants grown in Nebraska, USA.</title>
        <authorList>
            <person name="Schachtman D."/>
        </authorList>
    </citation>
    <scope>NUCLEOTIDE SEQUENCE [LARGE SCALE GENOMIC DNA]</scope>
    <source>
        <strain evidence="9 10">CC258</strain>
    </source>
</reference>
<proteinExistence type="inferred from homology"/>
<feature type="domain" description="SbsA Ig-like" evidence="8">
    <location>
        <begin position="447"/>
        <end position="534"/>
    </location>
</feature>
<dbReference type="RefSeq" id="WP_310499792.1">
    <property type="nucleotide sequence ID" value="NZ_JAVDSB010000005.1"/>
</dbReference>
<dbReference type="InterPro" id="IPR038970">
    <property type="entry name" value="Lyase_8"/>
</dbReference>
<dbReference type="Gene3D" id="2.60.220.10">
    <property type="entry name" value="Polysaccharide lyase family 8-like, C-terminal"/>
    <property type="match status" value="1"/>
</dbReference>
<evidence type="ECO:0000313" key="9">
    <source>
        <dbReference type="EMBL" id="MDR6552250.1"/>
    </source>
</evidence>
<comment type="caution">
    <text evidence="9">The sequence shown here is derived from an EMBL/GenBank/DDBJ whole genome shotgun (WGS) entry which is preliminary data.</text>
</comment>
<dbReference type="Pfam" id="PF13205">
    <property type="entry name" value="Big_5"/>
    <property type="match status" value="2"/>
</dbReference>
<dbReference type="Pfam" id="PF08124">
    <property type="entry name" value="Lyase_8_N"/>
    <property type="match status" value="1"/>
</dbReference>
<evidence type="ECO:0000256" key="3">
    <source>
        <dbReference type="ARBA" id="ARBA00023239"/>
    </source>
</evidence>
<dbReference type="SUPFAM" id="SSF48230">
    <property type="entry name" value="Chondroitin AC/alginate lyase"/>
    <property type="match status" value="1"/>
</dbReference>
<evidence type="ECO:0000256" key="1">
    <source>
        <dbReference type="ARBA" id="ARBA00006699"/>
    </source>
</evidence>
<dbReference type="Pfam" id="PF02278">
    <property type="entry name" value="Lyase_8"/>
    <property type="match status" value="1"/>
</dbReference>
<dbReference type="InterPro" id="IPR014755">
    <property type="entry name" value="Cu-Rt/internalin_Ig-like"/>
</dbReference>
<dbReference type="Pfam" id="PF02884">
    <property type="entry name" value="Lyase_8_C"/>
    <property type="match status" value="1"/>
</dbReference>
<dbReference type="PANTHER" id="PTHR38481">
    <property type="entry name" value="HYALURONATE LYASE"/>
    <property type="match status" value="1"/>
</dbReference>
<keyword evidence="3" id="KW-0456">Lyase</keyword>
<sequence length="1651" mass="179397">MMKKCIATIMAGLLLMSSLPISVLGATTIAISDTFDYPSKTEAAAAWGRANGTTIETESSTTNKVARIASTAGDFQIRSGFPLYTPLNASTGKVILSADVKMGSPFTGKALGFKVGSSTWYQPLELFSTGVIKSFDADAFNSVASSVYVLNNQWHNIKVALDLNNRSTFGARAFLDGKAISSKIPLIDGTLQGVQFINSAGPSFDIDNFKLIRYTPETSIDASFKLNGNSVTSGASDIPVTGTTLDVAFSDLHMNESTFNSSHITISPASPGAVTSIGTDGAYQISFATLQPATTYTVSVSNGVENVFGQKVTPKSFSFSTVDPPILSSYMLNGAASTGGDTGLPPIGTYVDIAFSGWDVTESTINNSTVTVSPASPGNVSYTVTDNHLRLDFTELNSATTYTVSVTDGVKSSYGKGATPSSFSFTTSDSTITASYKINGTAAAAVGNIGVPTTGTYVDIVFSEANMNPSTFNSGTVMISPTVPGTATYSCSGNTCRLSLSSLEPATTYTLSLTNGVKNLLGYKAVPSTLKFTTAGVGNPGGQAVAAVYLNEGFTSYASGAPTGWQATGGSQMSPSTVDTAHGISFRTEPTTDTKDVNILKSFKSPLNGNVVMEVSVYPDDTISERVLYAVKDAAGKENIFLLLDKDGKVKTMPDKVQVATYEAKKWTTFHIVAKLDSKKFDLYMNGVRILTDYAFPEPAIDNVFSVAFKSWNRGISFYDDIKMYESSAPLTAEQFATLLSRQNERLTDEQIMHNKIKHAVVMVPRSENAYVDDVKTVISTNSLLTPISKDGKIYVPAQFLMEKLHVSGSFIATAGSKSYSYNGNSGSFSVEAIAGDGAVLVPAAEFAQVIGKQLFISSQDLIIFSSTVNIFDPVKDAYILKDLYTLVTYNAIDVSQLTPAVYEQLRDKWKYRLIGDGTHDMNDPDILAMVVAANDSAQSVWDSLIKGGSERSYLWNDDTKRTDLSKFVTQNYDRVKKMAIAYNLVGSGLYMNQALKADIIAALEWLNDNRYRKDKPPYDNWWEWEIGTPGTLNDILVLMYDDLTAAQIKENTDAIDYYIPRVPDGDAGANLVWRAMAIAVRAIIAQDVDKVIAGRDALMAVFDYTTEGDGFYEDGSFIQHQKHSYTMGYGKSMLLDLSSAMYFFENTLFAISSPSKNNVYDWIRDGFEPLMYQGVGMWMASGRELAREPYDDHYIGNRVIRGVVTTSMFAPNSLKPWLQSMAKGWILGDTDRNFFASAPFYLVTEAKKIVNDASIPAKAPLELYKQYAAMDEAVMRRDGYAFAVTMSSSRIGNFESFSGENVRNWYQNEGMTYLYNDLKQYSNDYWPTINPYRLPGITVDNRPKADGEGSGKTTGQDFVGGVEIGGLYGASAMQLDAYNSNLKAKKSWFVFDDEIVSLGADITSSDNYTVETIVENRQLNASGANKLIVNGVEKSSAIPYSESTANTVWANLEGNAPGTNIGYYFPQAGTVQFLRETRTGAWSDINKNTSYGSTTPKTKNYMNIWFNHGTQPTNSSYSYVLLPNKTAAQTAQYAADPDIQILRNDANVQAVHEDNTNTTAYIFWQPGQEGIIHSYNSAAVGLKMDNNKLVFSASDPTQKQQKIVIEINQPSLQLVSKDDSMTVTATASGVRVEIDTVGSIGKTYEAAFSF</sequence>
<dbReference type="EMBL" id="JAVDSB010000005">
    <property type="protein sequence ID" value="MDR6552250.1"/>
    <property type="molecule type" value="Genomic_DNA"/>
</dbReference>
<feature type="domain" description="Polysaccharide lyase family 8 central" evidence="5">
    <location>
        <begin position="1266"/>
        <end position="1526"/>
    </location>
</feature>
<dbReference type="InterPro" id="IPR012970">
    <property type="entry name" value="Lyase_8_alpha_N"/>
</dbReference>
<evidence type="ECO:0000259" key="5">
    <source>
        <dbReference type="Pfam" id="PF02278"/>
    </source>
</evidence>
<evidence type="ECO:0000259" key="6">
    <source>
        <dbReference type="Pfam" id="PF02884"/>
    </source>
</evidence>
<dbReference type="SUPFAM" id="SSF49863">
    <property type="entry name" value="Hyaluronate lyase-like, C-terminal domain"/>
    <property type="match status" value="1"/>
</dbReference>
<evidence type="ECO:0000256" key="2">
    <source>
        <dbReference type="ARBA" id="ARBA00022729"/>
    </source>
</evidence>
<evidence type="ECO:0008006" key="11">
    <source>
        <dbReference type="Google" id="ProtNLM"/>
    </source>
</evidence>
<dbReference type="Gene3D" id="2.70.98.10">
    <property type="match status" value="1"/>
</dbReference>
<feature type="domain" description="Polysaccharide lyase family 8 C-terminal" evidence="6">
    <location>
        <begin position="1541"/>
        <end position="1604"/>
    </location>
</feature>
<dbReference type="Proteomes" id="UP001267290">
    <property type="component" value="Unassembled WGS sequence"/>
</dbReference>
<dbReference type="InterPro" id="IPR014718">
    <property type="entry name" value="GH-type_carb-bd"/>
</dbReference>
<dbReference type="InterPro" id="IPR003159">
    <property type="entry name" value="Lyase_8_central_dom"/>
</dbReference>
<dbReference type="InterPro" id="IPR004103">
    <property type="entry name" value="Lyase_8_C"/>
</dbReference>
<dbReference type="InterPro" id="IPR032812">
    <property type="entry name" value="SbsA_Ig"/>
</dbReference>
<feature type="chain" id="PRO_5045606771" description="Hyaluronate lyase" evidence="4">
    <location>
        <begin position="26"/>
        <end position="1651"/>
    </location>
</feature>
<feature type="domain" description="Polysaccharide lyase 8 N-terminal alpha-helical" evidence="7">
    <location>
        <begin position="910"/>
        <end position="1222"/>
    </location>
</feature>
<organism evidence="9 10">
    <name type="scientific">Paenibacillus qinlingensis</name>
    <dbReference type="NCBI Taxonomy" id="1837343"/>
    <lineage>
        <taxon>Bacteria</taxon>
        <taxon>Bacillati</taxon>
        <taxon>Bacillota</taxon>
        <taxon>Bacilli</taxon>
        <taxon>Bacillales</taxon>
        <taxon>Paenibacillaceae</taxon>
        <taxon>Paenibacillus</taxon>
    </lineage>
</organism>
<evidence type="ECO:0000256" key="4">
    <source>
        <dbReference type="SAM" id="SignalP"/>
    </source>
</evidence>
<dbReference type="CDD" id="cd01083">
    <property type="entry name" value="GAG_Lyase"/>
    <property type="match status" value="1"/>
</dbReference>
<feature type="domain" description="SbsA Ig-like" evidence="8">
    <location>
        <begin position="351"/>
        <end position="427"/>
    </location>
</feature>
<dbReference type="SUPFAM" id="SSF74650">
    <property type="entry name" value="Galactose mutarotase-like"/>
    <property type="match status" value="1"/>
</dbReference>
<dbReference type="InterPro" id="IPR011013">
    <property type="entry name" value="Gal_mutarotase_sf_dom"/>
</dbReference>
<dbReference type="InterPro" id="IPR008929">
    <property type="entry name" value="Chondroitin_lyas"/>
</dbReference>
<evidence type="ECO:0000259" key="7">
    <source>
        <dbReference type="Pfam" id="PF08124"/>
    </source>
</evidence>
<evidence type="ECO:0000313" key="10">
    <source>
        <dbReference type="Proteomes" id="UP001267290"/>
    </source>
</evidence>
<gene>
    <name evidence="9" type="ORF">J2736_003452</name>
</gene>
<dbReference type="Gene3D" id="2.60.40.1220">
    <property type="match status" value="1"/>
</dbReference>
<accession>A0ABU1NXQ2</accession>
<feature type="signal peptide" evidence="4">
    <location>
        <begin position="1"/>
        <end position="25"/>
    </location>
</feature>
<dbReference type="InterPro" id="IPR011071">
    <property type="entry name" value="Lyase_8-like_C"/>
</dbReference>
<comment type="similarity">
    <text evidence="1">Belongs to the polysaccharide lyase 8 family.</text>
</comment>
<keyword evidence="10" id="KW-1185">Reference proteome</keyword>